<dbReference type="VEuPathDB" id="VectorBase:PPAI006603"/>
<protein>
    <submittedName>
        <fullName evidence="1">Uncharacterized protein</fullName>
    </submittedName>
</protein>
<name>A0A1B0DEZ5_PHLPP</name>
<dbReference type="PANTHER" id="PTHR22955:SF65">
    <property type="entry name" value="INTEGRASE CATALYTIC DOMAIN-CONTAINING PROTEIN"/>
    <property type="match status" value="1"/>
</dbReference>
<accession>A0A1B0DEZ5</accession>
<keyword evidence="2" id="KW-1185">Reference proteome</keyword>
<dbReference type="EnsemblMetazoa" id="PPAI006603-RA">
    <property type="protein sequence ID" value="PPAI006603-PA"/>
    <property type="gene ID" value="PPAI006603"/>
</dbReference>
<dbReference type="AlphaFoldDB" id="A0A1B0DEZ5"/>
<dbReference type="PANTHER" id="PTHR22955">
    <property type="entry name" value="RETROTRANSPOSON"/>
    <property type="match status" value="1"/>
</dbReference>
<dbReference type="EMBL" id="AJVK01058459">
    <property type="status" value="NOT_ANNOTATED_CDS"/>
    <property type="molecule type" value="Genomic_DNA"/>
</dbReference>
<dbReference type="VEuPathDB" id="VectorBase:PPAPM1_003542"/>
<dbReference type="Pfam" id="PF05380">
    <property type="entry name" value="Peptidase_A17"/>
    <property type="match status" value="1"/>
</dbReference>
<evidence type="ECO:0000313" key="1">
    <source>
        <dbReference type="EnsemblMetazoa" id="PPAI006603-PA"/>
    </source>
</evidence>
<evidence type="ECO:0000313" key="2">
    <source>
        <dbReference type="Proteomes" id="UP000092462"/>
    </source>
</evidence>
<sequence>MVLPFTSFNTTRTSSEAIDNSVIFPEATEAQLQLSYTYESSFGITAKAKVAPLKSASIPRLELEGAVLGCRLMQVIQGETKIEIDRKVFWTDSVVVLNWIRADSRSYKPFVGNRVGEIQEVTNPDEWKWLPTDLNVADIATRDTGNTDFSPDPPTRIGELFPNSVIIHNEWRWPNHSKASHRTYTLTSVF</sequence>
<dbReference type="InterPro" id="IPR008042">
    <property type="entry name" value="Retrotrans_Pao"/>
</dbReference>
<organism evidence="1 2">
    <name type="scientific">Phlebotomus papatasi</name>
    <name type="common">Sandfly</name>
    <dbReference type="NCBI Taxonomy" id="29031"/>
    <lineage>
        <taxon>Eukaryota</taxon>
        <taxon>Metazoa</taxon>
        <taxon>Ecdysozoa</taxon>
        <taxon>Arthropoda</taxon>
        <taxon>Hexapoda</taxon>
        <taxon>Insecta</taxon>
        <taxon>Pterygota</taxon>
        <taxon>Neoptera</taxon>
        <taxon>Endopterygota</taxon>
        <taxon>Diptera</taxon>
        <taxon>Nematocera</taxon>
        <taxon>Psychodoidea</taxon>
        <taxon>Psychodidae</taxon>
        <taxon>Phlebotomus</taxon>
        <taxon>Phlebotomus</taxon>
    </lineage>
</organism>
<reference evidence="1" key="1">
    <citation type="submission" date="2022-08" db="UniProtKB">
        <authorList>
            <consortium name="EnsemblMetazoa"/>
        </authorList>
    </citation>
    <scope>IDENTIFICATION</scope>
    <source>
        <strain evidence="1">Israel</strain>
    </source>
</reference>
<dbReference type="Proteomes" id="UP000092462">
    <property type="component" value="Unassembled WGS sequence"/>
</dbReference>
<proteinExistence type="predicted"/>